<dbReference type="Gene3D" id="1.10.3720.10">
    <property type="entry name" value="MetI-like"/>
    <property type="match status" value="1"/>
</dbReference>
<feature type="transmembrane region" description="Helical" evidence="7">
    <location>
        <begin position="180"/>
        <end position="197"/>
    </location>
</feature>
<feature type="transmembrane region" description="Helical" evidence="7">
    <location>
        <begin position="121"/>
        <end position="147"/>
    </location>
</feature>
<keyword evidence="6 7" id="KW-0472">Membrane</keyword>
<dbReference type="InterPro" id="IPR035906">
    <property type="entry name" value="MetI-like_sf"/>
</dbReference>
<comment type="similarity">
    <text evidence="7">Belongs to the binding-protein-dependent transport system permease family.</text>
</comment>
<comment type="subcellular location">
    <subcellularLocation>
        <location evidence="1 7">Cell membrane</location>
        <topology evidence="1 7">Multi-pass membrane protein</topology>
    </subcellularLocation>
</comment>
<dbReference type="EMBL" id="CP075584">
    <property type="protein sequence ID" value="WBM80510.1"/>
    <property type="molecule type" value="Genomic_DNA"/>
</dbReference>
<evidence type="ECO:0000313" key="11">
    <source>
        <dbReference type="Proteomes" id="UP001212421"/>
    </source>
</evidence>
<protein>
    <submittedName>
        <fullName evidence="10">ABC transporter permease</fullName>
    </submittedName>
</protein>
<dbReference type="Proteomes" id="UP001212421">
    <property type="component" value="Chromosome"/>
</dbReference>
<dbReference type="RefSeq" id="WP_281535167.1">
    <property type="nucleotide sequence ID" value="NZ_CP075584.1"/>
</dbReference>
<dbReference type="PANTHER" id="PTHR43386">
    <property type="entry name" value="OLIGOPEPTIDE TRANSPORT SYSTEM PERMEASE PROTEIN APPC"/>
    <property type="match status" value="1"/>
</dbReference>
<dbReference type="InterPro" id="IPR000515">
    <property type="entry name" value="MetI-like"/>
</dbReference>
<evidence type="ECO:0000256" key="3">
    <source>
        <dbReference type="ARBA" id="ARBA00022475"/>
    </source>
</evidence>
<feature type="compositionally biased region" description="Gly residues" evidence="8">
    <location>
        <begin position="22"/>
        <end position="37"/>
    </location>
</feature>
<dbReference type="InterPro" id="IPR050366">
    <property type="entry name" value="BP-dependent_transpt_permease"/>
</dbReference>
<evidence type="ECO:0000256" key="5">
    <source>
        <dbReference type="ARBA" id="ARBA00022989"/>
    </source>
</evidence>
<dbReference type="PROSITE" id="PS50928">
    <property type="entry name" value="ABC_TM1"/>
    <property type="match status" value="1"/>
</dbReference>
<dbReference type="SUPFAM" id="SSF161098">
    <property type="entry name" value="MetI-like"/>
    <property type="match status" value="1"/>
</dbReference>
<keyword evidence="4 7" id="KW-0812">Transmembrane</keyword>
<evidence type="ECO:0000256" key="8">
    <source>
        <dbReference type="SAM" id="MobiDB-lite"/>
    </source>
</evidence>
<evidence type="ECO:0000259" key="9">
    <source>
        <dbReference type="PROSITE" id="PS50928"/>
    </source>
</evidence>
<feature type="region of interest" description="Disordered" evidence="8">
    <location>
        <begin position="11"/>
        <end position="37"/>
    </location>
</feature>
<feature type="transmembrane region" description="Helical" evidence="7">
    <location>
        <begin position="154"/>
        <end position="174"/>
    </location>
</feature>
<organism evidence="10 11">
    <name type="scientific">Cryobacterium breve</name>
    <dbReference type="NCBI Taxonomy" id="1259258"/>
    <lineage>
        <taxon>Bacteria</taxon>
        <taxon>Bacillati</taxon>
        <taxon>Actinomycetota</taxon>
        <taxon>Actinomycetes</taxon>
        <taxon>Micrococcales</taxon>
        <taxon>Microbacteriaceae</taxon>
        <taxon>Cryobacterium</taxon>
    </lineage>
</organism>
<feature type="transmembrane region" description="Helical" evidence="7">
    <location>
        <begin position="236"/>
        <end position="258"/>
    </location>
</feature>
<feature type="transmembrane region" description="Helical" evidence="7">
    <location>
        <begin position="51"/>
        <end position="71"/>
    </location>
</feature>
<dbReference type="CDD" id="cd06261">
    <property type="entry name" value="TM_PBP2"/>
    <property type="match status" value="1"/>
</dbReference>
<evidence type="ECO:0000256" key="4">
    <source>
        <dbReference type="ARBA" id="ARBA00022692"/>
    </source>
</evidence>
<name>A0ABY7NFY2_9MICO</name>
<gene>
    <name evidence="10" type="ORF">KIV56_03355</name>
</gene>
<proteinExistence type="inferred from homology"/>
<keyword evidence="2 7" id="KW-0813">Transport</keyword>
<feature type="domain" description="ABC transmembrane type-1" evidence="9">
    <location>
        <begin position="115"/>
        <end position="304"/>
    </location>
</feature>
<keyword evidence="11" id="KW-1185">Reference proteome</keyword>
<dbReference type="PANTHER" id="PTHR43386:SF25">
    <property type="entry name" value="PEPTIDE ABC TRANSPORTER PERMEASE PROTEIN"/>
    <property type="match status" value="1"/>
</dbReference>
<keyword evidence="5 7" id="KW-1133">Transmembrane helix</keyword>
<evidence type="ECO:0000313" key="10">
    <source>
        <dbReference type="EMBL" id="WBM80510.1"/>
    </source>
</evidence>
<feature type="transmembrane region" description="Helical" evidence="7">
    <location>
        <begin position="278"/>
        <end position="303"/>
    </location>
</feature>
<evidence type="ECO:0000256" key="6">
    <source>
        <dbReference type="ARBA" id="ARBA00023136"/>
    </source>
</evidence>
<sequence>MSDLEIQAGLAGAAARRPRGAGRPGPAGGRTGAAGRGSDGRRFGQWFGGQIGLAEVLAAAFVLFLLVAAFAPGLVAPGDPLAIDPRSAFQGPSWVHWFGTDESGRDVYTRVSHGTGSSLQIGVAATLIGLGLGAVLGTVAGMLGAVVDFTVNRLLEVMFAFPGLLLALLFIMIFGPGPATATFAVGLATAPGYARIIRAQLLSVRSSAFVEAATVLGRSRARILVRHILPNTLAPLLVLGTLGIGQAIIWAAALSYLGLGAQPPAAEWGAMLSAGRTYLSTAVWMSFFPGLFVVLTSISATVLGRAVERRLRHA</sequence>
<evidence type="ECO:0000256" key="7">
    <source>
        <dbReference type="RuleBase" id="RU363032"/>
    </source>
</evidence>
<evidence type="ECO:0000256" key="1">
    <source>
        <dbReference type="ARBA" id="ARBA00004651"/>
    </source>
</evidence>
<keyword evidence="3" id="KW-1003">Cell membrane</keyword>
<reference evidence="10 11" key="1">
    <citation type="submission" date="2021-05" db="EMBL/GenBank/DDBJ databases">
        <authorList>
            <person name="Kumar R."/>
            <person name="Kumar A."/>
            <person name="Mukhia S."/>
        </authorList>
    </citation>
    <scope>NUCLEOTIDE SEQUENCE [LARGE SCALE GENOMIC DNA]</scope>
    <source>
        <strain evidence="10 11">ERMR7:08</strain>
    </source>
</reference>
<accession>A0ABY7NFY2</accession>
<evidence type="ECO:0000256" key="2">
    <source>
        <dbReference type="ARBA" id="ARBA00022448"/>
    </source>
</evidence>
<dbReference type="Pfam" id="PF00528">
    <property type="entry name" value="BPD_transp_1"/>
    <property type="match status" value="1"/>
</dbReference>